<name>A0A8J3FVM8_9PSEU</name>
<feature type="region of interest" description="Disordered" evidence="1">
    <location>
        <begin position="237"/>
        <end position="259"/>
    </location>
</feature>
<feature type="domain" description="PPM-type phosphatase" evidence="3">
    <location>
        <begin position="6"/>
        <end position="236"/>
    </location>
</feature>
<keyword evidence="2" id="KW-0812">Transmembrane</keyword>
<sequence length="289" mass="30372">MALTLHYVARSDRGLTRSVNEDSVFASPRLLAVADGMGGHIAGEVASRAVITELAKLDEADPGPDLLDQLRDAVLAGNAAIADLMRTEPDLQGMGTTLTAMVFTGTGFGVVNVGDSRIYALGDGTLQQVTRDDSVVQSLVDEGHITPEEARTHPHRSLVLRAMVGQPDLEPTLSELPARAGERYLLCSDGLTDLLPDEVLAELLAVADLAECADGLIERALDEGGTDNVTVIVADVVEGPNGQSPPSQDACREGGQDGKEGRRRQRLLLISVALLVLTACALVVLLPVG</sequence>
<evidence type="ECO:0000313" key="5">
    <source>
        <dbReference type="Proteomes" id="UP000637578"/>
    </source>
</evidence>
<dbReference type="SUPFAM" id="SSF81606">
    <property type="entry name" value="PP2C-like"/>
    <property type="match status" value="1"/>
</dbReference>
<evidence type="ECO:0000313" key="4">
    <source>
        <dbReference type="EMBL" id="GGM46069.1"/>
    </source>
</evidence>
<protein>
    <recommendedName>
        <fullName evidence="3">PPM-type phosphatase domain-containing protein</fullName>
    </recommendedName>
</protein>
<dbReference type="SMART" id="SM00331">
    <property type="entry name" value="PP2C_SIG"/>
    <property type="match status" value="1"/>
</dbReference>
<feature type="compositionally biased region" description="Basic and acidic residues" evidence="1">
    <location>
        <begin position="250"/>
        <end position="259"/>
    </location>
</feature>
<dbReference type="EMBL" id="BMMK01000005">
    <property type="protein sequence ID" value="GGM46069.1"/>
    <property type="molecule type" value="Genomic_DNA"/>
</dbReference>
<dbReference type="Pfam" id="PF13672">
    <property type="entry name" value="PP2C_2"/>
    <property type="match status" value="1"/>
</dbReference>
<dbReference type="InterPro" id="IPR036457">
    <property type="entry name" value="PPM-type-like_dom_sf"/>
</dbReference>
<accession>A0A8J3FVM8</accession>
<comment type="caution">
    <text evidence="4">The sequence shown here is derived from an EMBL/GenBank/DDBJ whole genome shotgun (WGS) entry which is preliminary data.</text>
</comment>
<dbReference type="InterPro" id="IPR001932">
    <property type="entry name" value="PPM-type_phosphatase-like_dom"/>
</dbReference>
<dbReference type="PROSITE" id="PS51746">
    <property type="entry name" value="PPM_2"/>
    <property type="match status" value="1"/>
</dbReference>
<proteinExistence type="predicted"/>
<organism evidence="4 5">
    <name type="scientific">Longimycelium tulufanense</name>
    <dbReference type="NCBI Taxonomy" id="907463"/>
    <lineage>
        <taxon>Bacteria</taxon>
        <taxon>Bacillati</taxon>
        <taxon>Actinomycetota</taxon>
        <taxon>Actinomycetes</taxon>
        <taxon>Pseudonocardiales</taxon>
        <taxon>Pseudonocardiaceae</taxon>
        <taxon>Longimycelium</taxon>
    </lineage>
</organism>
<feature type="transmembrane region" description="Helical" evidence="2">
    <location>
        <begin position="267"/>
        <end position="288"/>
    </location>
</feature>
<evidence type="ECO:0000256" key="1">
    <source>
        <dbReference type="SAM" id="MobiDB-lite"/>
    </source>
</evidence>
<gene>
    <name evidence="4" type="ORF">GCM10012275_16330</name>
</gene>
<keyword evidence="2" id="KW-0472">Membrane</keyword>
<reference evidence="4" key="1">
    <citation type="journal article" date="2014" name="Int. J. Syst. Evol. Microbiol.">
        <title>Complete genome sequence of Corynebacterium casei LMG S-19264T (=DSM 44701T), isolated from a smear-ripened cheese.</title>
        <authorList>
            <consortium name="US DOE Joint Genome Institute (JGI-PGF)"/>
            <person name="Walter F."/>
            <person name="Albersmeier A."/>
            <person name="Kalinowski J."/>
            <person name="Ruckert C."/>
        </authorList>
    </citation>
    <scope>NUCLEOTIDE SEQUENCE</scope>
    <source>
        <strain evidence="4">CGMCC 4.5737</strain>
    </source>
</reference>
<dbReference type="SMART" id="SM00332">
    <property type="entry name" value="PP2Cc"/>
    <property type="match status" value="1"/>
</dbReference>
<keyword evidence="5" id="KW-1185">Reference proteome</keyword>
<dbReference type="CDD" id="cd00143">
    <property type="entry name" value="PP2Cc"/>
    <property type="match status" value="1"/>
</dbReference>
<dbReference type="Proteomes" id="UP000637578">
    <property type="component" value="Unassembled WGS sequence"/>
</dbReference>
<dbReference type="Gene3D" id="3.60.40.10">
    <property type="entry name" value="PPM-type phosphatase domain"/>
    <property type="match status" value="1"/>
</dbReference>
<evidence type="ECO:0000259" key="3">
    <source>
        <dbReference type="PROSITE" id="PS51746"/>
    </source>
</evidence>
<dbReference type="AlphaFoldDB" id="A0A8J3FVM8"/>
<reference evidence="4" key="2">
    <citation type="submission" date="2020-09" db="EMBL/GenBank/DDBJ databases">
        <authorList>
            <person name="Sun Q."/>
            <person name="Zhou Y."/>
        </authorList>
    </citation>
    <scope>NUCLEOTIDE SEQUENCE</scope>
    <source>
        <strain evidence="4">CGMCC 4.5737</strain>
    </source>
</reference>
<evidence type="ECO:0000256" key="2">
    <source>
        <dbReference type="SAM" id="Phobius"/>
    </source>
</evidence>
<keyword evidence="2" id="KW-1133">Transmembrane helix</keyword>
<dbReference type="RefSeq" id="WP_189055529.1">
    <property type="nucleotide sequence ID" value="NZ_BMMK01000005.1"/>
</dbReference>